<dbReference type="EMBL" id="JANPWB010000009">
    <property type="protein sequence ID" value="KAJ1151418.1"/>
    <property type="molecule type" value="Genomic_DNA"/>
</dbReference>
<reference evidence="1" key="1">
    <citation type="journal article" date="2022" name="bioRxiv">
        <title>Sequencing and chromosome-scale assembly of the giantPleurodeles waltlgenome.</title>
        <authorList>
            <person name="Brown T."/>
            <person name="Elewa A."/>
            <person name="Iarovenko S."/>
            <person name="Subramanian E."/>
            <person name="Araus A.J."/>
            <person name="Petzold A."/>
            <person name="Susuki M."/>
            <person name="Suzuki K.-i.T."/>
            <person name="Hayashi T."/>
            <person name="Toyoda A."/>
            <person name="Oliveira C."/>
            <person name="Osipova E."/>
            <person name="Leigh N.D."/>
            <person name="Simon A."/>
            <person name="Yun M.H."/>
        </authorList>
    </citation>
    <scope>NUCLEOTIDE SEQUENCE</scope>
    <source>
        <strain evidence="1">20211129_DDA</strain>
        <tissue evidence="1">Liver</tissue>
    </source>
</reference>
<keyword evidence="2" id="KW-1185">Reference proteome</keyword>
<organism evidence="1 2">
    <name type="scientific">Pleurodeles waltl</name>
    <name type="common">Iberian ribbed newt</name>
    <dbReference type="NCBI Taxonomy" id="8319"/>
    <lineage>
        <taxon>Eukaryota</taxon>
        <taxon>Metazoa</taxon>
        <taxon>Chordata</taxon>
        <taxon>Craniata</taxon>
        <taxon>Vertebrata</taxon>
        <taxon>Euteleostomi</taxon>
        <taxon>Amphibia</taxon>
        <taxon>Batrachia</taxon>
        <taxon>Caudata</taxon>
        <taxon>Salamandroidea</taxon>
        <taxon>Salamandridae</taxon>
        <taxon>Pleurodelinae</taxon>
        <taxon>Pleurodeles</taxon>
    </lineage>
</organism>
<evidence type="ECO:0000313" key="1">
    <source>
        <dbReference type="EMBL" id="KAJ1151418.1"/>
    </source>
</evidence>
<dbReference type="Proteomes" id="UP001066276">
    <property type="component" value="Chromosome 5"/>
</dbReference>
<evidence type="ECO:0000313" key="2">
    <source>
        <dbReference type="Proteomes" id="UP001066276"/>
    </source>
</evidence>
<name>A0AAV7RHG7_PLEWA</name>
<protein>
    <submittedName>
        <fullName evidence="1">Uncharacterized protein</fullName>
    </submittedName>
</protein>
<gene>
    <name evidence="1" type="ORF">NDU88_004199</name>
</gene>
<proteinExistence type="predicted"/>
<dbReference type="AlphaFoldDB" id="A0AAV7RHG7"/>
<sequence length="221" mass="23411">MQQTTFLAEAHCRLHHVRRSLGWGQVNKGCPGLDNGLRSYCATPDNLILSVTIMEPLTIRCMDNQFAAVAAASCGGIGSPVLHSGAAAATILQGAGTSGHQLYQAGMQAEGAMLAGHVKHVDFRKEGPSAGSQRVPVDISQALYETQEALEPFFSLSEAGSQLESEEENAGKLTRSHLTKNKGPHLLNTASVQFQTTPLRVMARHTAGSGPSVFPAPSPHF</sequence>
<accession>A0AAV7RHG7</accession>
<comment type="caution">
    <text evidence="1">The sequence shown here is derived from an EMBL/GenBank/DDBJ whole genome shotgun (WGS) entry which is preliminary data.</text>
</comment>